<reference evidence="1" key="2">
    <citation type="submission" date="2018-10" db="UniProtKB">
        <authorList>
            <consortium name="EnsemblPlants"/>
        </authorList>
    </citation>
    <scope>IDENTIFICATION</scope>
</reference>
<protein>
    <submittedName>
        <fullName evidence="1">Uncharacterized protein</fullName>
    </submittedName>
</protein>
<dbReference type="Gramene" id="TraesWEE_scaffold_098014_01G000300.1">
    <property type="protein sequence ID" value="TraesWEE_scaffold_098014_01G000300.1"/>
    <property type="gene ID" value="TraesWEE_scaffold_098014_01G000300"/>
</dbReference>
<name>A0A3B6MWC4_WHEAT</name>
<dbReference type="Gramene" id="TraesNOR5D03G03196850.1">
    <property type="protein sequence ID" value="TraesNOR5D03G03196850.1.CDS1"/>
    <property type="gene ID" value="TraesNOR5D03G03196850"/>
</dbReference>
<dbReference type="Gramene" id="TraesNOR5D03G03196850.2">
    <property type="protein sequence ID" value="TraesNOR5D03G03196850.2.CDS1"/>
    <property type="gene ID" value="TraesNOR5D03G03196850"/>
</dbReference>
<dbReference type="OMA" id="HRRYVGC"/>
<dbReference type="Gramene" id="TraesSYM5D03G03107630.1">
    <property type="protein sequence ID" value="TraesSYM5D03G03107630.1.CDS1"/>
    <property type="gene ID" value="TraesSYM5D03G03107630"/>
</dbReference>
<dbReference type="OrthoDB" id="607237at2759"/>
<dbReference type="Gramene" id="TraesARI5D03G03120980.1">
    <property type="protein sequence ID" value="TraesARI5D03G03120980.1.CDS1"/>
    <property type="gene ID" value="TraesARI5D03G03120980"/>
</dbReference>
<dbReference type="Gramene" id="TraesCS5D03G0790900.1">
    <property type="protein sequence ID" value="TraesCS5D03G0790900.1.CDS1"/>
    <property type="gene ID" value="TraesCS5D03G0790900"/>
</dbReference>
<dbReference type="Gramene" id="TraesRN5D0100829600.1">
    <property type="protein sequence ID" value="TraesRN5D0100829600.1"/>
    <property type="gene ID" value="TraesRN5D0100829600"/>
</dbReference>
<gene>
    <name evidence="1" type="primary">LOC123122477</name>
</gene>
<dbReference type="Gramene" id="TraesJAG5D03G03164520.1">
    <property type="protein sequence ID" value="TraesJAG5D03G03164520.1.CDS1"/>
    <property type="gene ID" value="TraesJAG5D03G03164520"/>
</dbReference>
<dbReference type="Gramene" id="TraesJUL5D03G03192240.2">
    <property type="protein sequence ID" value="TraesJUL5D03G03192240.2.CDS1"/>
    <property type="gene ID" value="TraesJUL5D03G03192240"/>
</dbReference>
<dbReference type="RefSeq" id="XP_044398613.1">
    <property type="nucleotide sequence ID" value="XM_044542678.1"/>
</dbReference>
<dbReference type="EnsemblPlants" id="TraesCS5D02G350000.1">
    <property type="protein sequence ID" value="TraesCS5D02G350000.1.cds1"/>
    <property type="gene ID" value="TraesCS5D02G350000"/>
</dbReference>
<organism evidence="1">
    <name type="scientific">Triticum aestivum</name>
    <name type="common">Wheat</name>
    <dbReference type="NCBI Taxonomy" id="4565"/>
    <lineage>
        <taxon>Eukaryota</taxon>
        <taxon>Viridiplantae</taxon>
        <taxon>Streptophyta</taxon>
        <taxon>Embryophyta</taxon>
        <taxon>Tracheophyta</taxon>
        <taxon>Spermatophyta</taxon>
        <taxon>Magnoliopsida</taxon>
        <taxon>Liliopsida</taxon>
        <taxon>Poales</taxon>
        <taxon>Poaceae</taxon>
        <taxon>BOP clade</taxon>
        <taxon>Pooideae</taxon>
        <taxon>Triticodae</taxon>
        <taxon>Triticeae</taxon>
        <taxon>Triticinae</taxon>
        <taxon>Triticum</taxon>
    </lineage>
</organism>
<evidence type="ECO:0000313" key="2">
    <source>
        <dbReference type="Proteomes" id="UP000019116"/>
    </source>
</evidence>
<dbReference type="Gramene" id="TraesCS5D02G350000.1">
    <property type="protein sequence ID" value="TraesCS5D02G350000.1.cds1"/>
    <property type="gene ID" value="TraesCS5D02G350000"/>
</dbReference>
<dbReference type="Gramene" id="TraesLDM5D03G03172060.2">
    <property type="protein sequence ID" value="TraesLDM5D03G03172060.2.CDS1"/>
    <property type="gene ID" value="TraesLDM5D03G03172060"/>
</dbReference>
<dbReference type="Gramene" id="TraesLDM5D03G03172060.1">
    <property type="protein sequence ID" value="TraesLDM5D03G03172060.1.CDS1"/>
    <property type="gene ID" value="TraesLDM5D03G03172060"/>
</dbReference>
<dbReference type="RefSeq" id="XP_044398612.1">
    <property type="nucleotide sequence ID" value="XM_044542677.1"/>
</dbReference>
<dbReference type="Gramene" id="TraesROB_scaffold_069537_01G000300.1">
    <property type="protein sequence ID" value="TraesROB_scaffold_069537_01G000300.1"/>
    <property type="gene ID" value="TraesROB_scaffold_069537_01G000300"/>
</dbReference>
<dbReference type="Gramene" id="TraesLAC5D03G03122890.1">
    <property type="protein sequence ID" value="TraesLAC5D03G03122890.1.CDS1"/>
    <property type="gene ID" value="TraesLAC5D03G03122890"/>
</dbReference>
<dbReference type="Gramene" id="TraesCAD_scaffold_080926_01G000300.1">
    <property type="protein sequence ID" value="TraesCAD_scaffold_080926_01G000300.1"/>
    <property type="gene ID" value="TraesCAD_scaffold_080926_01G000300"/>
</dbReference>
<proteinExistence type="predicted"/>
<sequence length="191" mass="21127">MDMEAILASSNHLIEMAGGTHPHPDALVRLRQVLGAAATRCISSPPIYAFCLKQMLANFVRNFGNDIRELDNLTARLQATRSPKGRRHDVSPTAQLAGLHGNDLFRALMALHLPMTAPVELCLEAALAAQRLITHDHLDLFIHLCEDARAVDEFNSMVFMDHIKTLEKFVQEHIDLADAAATSRATTREAK</sequence>
<accession>A0A3B6MWC4</accession>
<keyword evidence="2" id="KW-1185">Reference proteome</keyword>
<dbReference type="Gramene" id="TraesPARA_EIv1.0_1844160.1">
    <property type="protein sequence ID" value="TraesPARA_EIv1.0_1844160.1.CDS1"/>
    <property type="gene ID" value="TraesPARA_EIv1.0_1844160"/>
</dbReference>
<dbReference type="Gramene" id="TraesMAC5D03G03166070.1">
    <property type="protein sequence ID" value="TraesMAC5D03G03166070.1.CDS1"/>
    <property type="gene ID" value="TraesMAC5D03G03166070"/>
</dbReference>
<reference evidence="1" key="1">
    <citation type="submission" date="2018-08" db="EMBL/GenBank/DDBJ databases">
        <authorList>
            <person name="Rossello M."/>
        </authorList>
    </citation>
    <scope>NUCLEOTIDE SEQUENCE [LARGE SCALE GENOMIC DNA]</scope>
    <source>
        <strain evidence="1">cv. Chinese Spring</strain>
    </source>
</reference>
<dbReference type="Gramene" id="TraesCLE_scaffold_071806_01G000300.1">
    <property type="protein sequence ID" value="TraesCLE_scaffold_071806_01G000300.1"/>
    <property type="gene ID" value="TraesCLE_scaffold_071806_01G000300"/>
</dbReference>
<dbReference type="Gramene" id="TraesRN5D0100829500.1">
    <property type="protein sequence ID" value="TraesRN5D0100829500.1"/>
    <property type="gene ID" value="TraesRN5D0100829500"/>
</dbReference>
<dbReference type="GeneID" id="123122477"/>
<dbReference type="Proteomes" id="UP000019116">
    <property type="component" value="Chromosome 5D"/>
</dbReference>
<evidence type="ECO:0000313" key="1">
    <source>
        <dbReference type="EnsemblPlants" id="TraesCS5D02G350000.1.cds1"/>
    </source>
</evidence>
<dbReference type="Gramene" id="TraesJUL5D03G03192240.1">
    <property type="protein sequence ID" value="TraesJUL5D03G03192240.1.CDS1"/>
    <property type="gene ID" value="TraesJUL5D03G03192240"/>
</dbReference>
<dbReference type="Gramene" id="TraesNOR5D03G03196850.3">
    <property type="protein sequence ID" value="TraesNOR5D03G03196850.3.CDS1"/>
    <property type="gene ID" value="TraesNOR5D03G03196850"/>
</dbReference>
<dbReference type="Gramene" id="TraesSTA5D03G03158210.1">
    <property type="protein sequence ID" value="TraesSTA5D03G03158210.1.CDS1"/>
    <property type="gene ID" value="TraesSTA5D03G03158210"/>
</dbReference>
<dbReference type="AlphaFoldDB" id="A0A3B6MWC4"/>